<dbReference type="AlphaFoldDB" id="F7R068"/>
<dbReference type="EMBL" id="AFOJ01000005">
    <property type="protein sequence ID" value="EGM51683.1"/>
    <property type="molecule type" value="Genomic_DNA"/>
</dbReference>
<name>F7R068_9LACO</name>
<protein>
    <submittedName>
        <fullName evidence="1">Uncharacterized protein</fullName>
    </submittedName>
</protein>
<comment type="caution">
    <text evidence="1">The sequence shown here is derived from an EMBL/GenBank/DDBJ whole genome shotgun (WGS) entry which is preliminary data.</text>
</comment>
<reference evidence="1 2" key="1">
    <citation type="journal article" date="2011" name="J. Bacteriol.">
        <title>Genome Sequence of Lactobacillus ruminis SPM0211, Isolated from a Fecal Sample from a Healthy Korean.</title>
        <authorList>
            <person name="Lee S."/>
            <person name="Cho Y.J."/>
            <person name="Lee A.H."/>
            <person name="Chun J."/>
            <person name="Ha N.J."/>
            <person name="Ko G."/>
        </authorList>
    </citation>
    <scope>NUCLEOTIDE SEQUENCE [LARGE SCALE GENOMIC DNA]</scope>
    <source>
        <strain evidence="1 2">SPM0211</strain>
    </source>
</reference>
<dbReference type="Proteomes" id="UP000002971">
    <property type="component" value="Unassembled WGS sequence"/>
</dbReference>
<sequence length="41" mass="4528">MQALDLTEEGAFRLQISGCSERGTAINKKARQTSDSLKIIF</sequence>
<evidence type="ECO:0000313" key="1">
    <source>
        <dbReference type="EMBL" id="EGM51683.1"/>
    </source>
</evidence>
<proteinExistence type="predicted"/>
<gene>
    <name evidence="1" type="ORF">LRU_01197</name>
</gene>
<evidence type="ECO:0000313" key="2">
    <source>
        <dbReference type="Proteomes" id="UP000002971"/>
    </source>
</evidence>
<organism evidence="1 2">
    <name type="scientific">Ligilactobacillus ruminis SPM0211</name>
    <dbReference type="NCBI Taxonomy" id="1040964"/>
    <lineage>
        <taxon>Bacteria</taxon>
        <taxon>Bacillati</taxon>
        <taxon>Bacillota</taxon>
        <taxon>Bacilli</taxon>
        <taxon>Lactobacillales</taxon>
        <taxon>Lactobacillaceae</taxon>
        <taxon>Ligilactobacillus</taxon>
    </lineage>
</organism>
<accession>F7R068</accession>